<name>B2KCU9_ELUMP</name>
<dbReference type="STRING" id="445932.Emin_0790"/>
<reference evidence="3 4" key="1">
    <citation type="journal article" date="2009" name="Appl. Environ. Microbiol.">
        <title>Genomic analysis of 'Elusimicrobium minutum,' the first cultivated representative of the phylum 'Elusimicrobia' (formerly termite group 1).</title>
        <authorList>
            <person name="Herlemann D.P.R."/>
            <person name="Geissinger O."/>
            <person name="Ikeda-Ohtsubo W."/>
            <person name="Kunin V."/>
            <person name="Sun H."/>
            <person name="Lapidus A."/>
            <person name="Hugenholtz P."/>
            <person name="Brune A."/>
        </authorList>
    </citation>
    <scope>NUCLEOTIDE SEQUENCE [LARGE SCALE GENOMIC DNA]</scope>
    <source>
        <strain evidence="3 4">Pei191</strain>
    </source>
</reference>
<evidence type="ECO:0000256" key="2">
    <source>
        <dbReference type="HAMAP-Rule" id="MF_00634"/>
    </source>
</evidence>
<protein>
    <recommendedName>
        <fullName evidence="2">UPF0235 protein Emin_0790</fullName>
    </recommendedName>
</protein>
<dbReference type="HAMAP" id="MF_00634">
    <property type="entry name" value="UPF0235"/>
    <property type="match status" value="1"/>
</dbReference>
<dbReference type="InterPro" id="IPR003746">
    <property type="entry name" value="DUF167"/>
</dbReference>
<dbReference type="HOGENOM" id="CLU_130694_6_2_0"/>
<dbReference type="EMBL" id="CP001055">
    <property type="protein sequence ID" value="ACC98345.1"/>
    <property type="molecule type" value="Genomic_DNA"/>
</dbReference>
<dbReference type="InterPro" id="IPR036591">
    <property type="entry name" value="YggU-like_sf"/>
</dbReference>
<evidence type="ECO:0000256" key="1">
    <source>
        <dbReference type="ARBA" id="ARBA00010364"/>
    </source>
</evidence>
<dbReference type="KEGG" id="emi:Emin_0790"/>
<dbReference type="NCBIfam" id="TIGR00251">
    <property type="entry name" value="DUF167 family protein"/>
    <property type="match status" value="1"/>
</dbReference>
<dbReference type="SUPFAM" id="SSF69786">
    <property type="entry name" value="YggU-like"/>
    <property type="match status" value="1"/>
</dbReference>
<accession>B2KCU9</accession>
<dbReference type="Gene3D" id="3.30.1200.10">
    <property type="entry name" value="YggU-like"/>
    <property type="match status" value="1"/>
</dbReference>
<proteinExistence type="inferred from homology"/>
<evidence type="ECO:0000313" key="4">
    <source>
        <dbReference type="Proteomes" id="UP000001029"/>
    </source>
</evidence>
<dbReference type="Proteomes" id="UP000001029">
    <property type="component" value="Chromosome"/>
</dbReference>
<gene>
    <name evidence="3" type="ordered locus">Emin_0790</name>
</gene>
<sequence>MEVRGKMIIKVRVIPTAGENEVVSRIGSVLRVKVKTKSIEDEANNIIQYFLAEFFGVENNYINIVKGAKGKEKTVEIRGKSEEHLKKVMDAIP</sequence>
<dbReference type="SMART" id="SM01152">
    <property type="entry name" value="DUF167"/>
    <property type="match status" value="1"/>
</dbReference>
<dbReference type="AlphaFoldDB" id="B2KCU9"/>
<organism evidence="3 4">
    <name type="scientific">Elusimicrobium minutum (strain Pei191)</name>
    <dbReference type="NCBI Taxonomy" id="445932"/>
    <lineage>
        <taxon>Bacteria</taxon>
        <taxon>Pseudomonadati</taxon>
        <taxon>Elusimicrobiota</taxon>
        <taxon>Elusimicrobia</taxon>
        <taxon>Elusimicrobiales</taxon>
        <taxon>Elusimicrobiaceae</taxon>
        <taxon>Elusimicrobium</taxon>
    </lineage>
</organism>
<dbReference type="Pfam" id="PF02594">
    <property type="entry name" value="DUF167"/>
    <property type="match status" value="1"/>
</dbReference>
<keyword evidence="4" id="KW-1185">Reference proteome</keyword>
<evidence type="ECO:0000313" key="3">
    <source>
        <dbReference type="EMBL" id="ACC98345.1"/>
    </source>
</evidence>
<comment type="similarity">
    <text evidence="1 2">Belongs to the UPF0235 family.</text>
</comment>